<dbReference type="PANTHER" id="PTHR32133:SF380">
    <property type="entry name" value="OS10G0137700 PROTEIN"/>
    <property type="match status" value="1"/>
</dbReference>
<evidence type="ECO:0000256" key="1">
    <source>
        <dbReference type="SAM" id="MobiDB-lite"/>
    </source>
</evidence>
<dbReference type="InterPro" id="IPR001810">
    <property type="entry name" value="F-box_dom"/>
</dbReference>
<feature type="domain" description="F-box" evidence="2">
    <location>
        <begin position="29"/>
        <end position="69"/>
    </location>
</feature>
<dbReference type="EMBL" id="OZ075111">
    <property type="protein sequence ID" value="CAL4889543.1"/>
    <property type="molecule type" value="Genomic_DNA"/>
</dbReference>
<dbReference type="AlphaFoldDB" id="A0ABC8VF10"/>
<reference evidence="3 4" key="2">
    <citation type="submission" date="2024-10" db="EMBL/GenBank/DDBJ databases">
        <authorList>
            <person name="Ryan C."/>
        </authorList>
    </citation>
    <scope>NUCLEOTIDE SEQUENCE [LARGE SCALE GENOMIC DNA]</scope>
</reference>
<accession>A0ABC8VF10</accession>
<sequence length="399" mass="43703">MSGGAGLLSGGGGGGHRRSPALADPLDNDDLLSDILLRLPPSPSSLPRASLVCRRWCRLVSDPAFLRRFRARHRRSAPLLGFFTRASRNVLFTPTLDPPDRLPPGRFSLELGTRCRILGCRHGLVLIHNWLDLHLLVWDPITGDLIRVAVPPEFGDGGSAVVEDGAVLRAAGGDVHGGEDHPIPFLVALVGNDREFTRAFACVYSSETGEWGNLISTACPSMNPLYIPSTLVGSSLYWLFCMDPYSIEFDLDRQCLAVIRVPLNCCPYDNICHWVVPAEGGDGLGILCLSGHSAQLWMRKTHRDGVTGWVLGRTIKLDEHLSLNPYERISAPYILGFAEDCNVYFLMSNADVFMVQLESMQIKKLFGPSDCSVYHPFASVYTAGMLFGGHDGAELLLNT</sequence>
<evidence type="ECO:0000313" key="3">
    <source>
        <dbReference type="EMBL" id="CAL4889543.1"/>
    </source>
</evidence>
<dbReference type="InterPro" id="IPR011043">
    <property type="entry name" value="Gal_Oxase/kelch_b-propeller"/>
</dbReference>
<gene>
    <name evidence="3" type="ORF">URODEC1_LOCUS2763</name>
</gene>
<reference evidence="4" key="1">
    <citation type="submission" date="2024-06" db="EMBL/GenBank/DDBJ databases">
        <authorList>
            <person name="Ryan C."/>
        </authorList>
    </citation>
    <scope>NUCLEOTIDE SEQUENCE [LARGE SCALE GENOMIC DNA]</scope>
</reference>
<dbReference type="Gene3D" id="1.20.1280.50">
    <property type="match status" value="1"/>
</dbReference>
<name>A0ABC8VF10_9POAL</name>
<keyword evidence="4" id="KW-1185">Reference proteome</keyword>
<dbReference type="SUPFAM" id="SSF81383">
    <property type="entry name" value="F-box domain"/>
    <property type="match status" value="1"/>
</dbReference>
<dbReference type="Pfam" id="PF12937">
    <property type="entry name" value="F-box-like"/>
    <property type="match status" value="1"/>
</dbReference>
<dbReference type="SUPFAM" id="SSF50965">
    <property type="entry name" value="Galactose oxidase, central domain"/>
    <property type="match status" value="1"/>
</dbReference>
<evidence type="ECO:0000259" key="2">
    <source>
        <dbReference type="Pfam" id="PF12937"/>
    </source>
</evidence>
<organism evidence="3 4">
    <name type="scientific">Urochloa decumbens</name>
    <dbReference type="NCBI Taxonomy" id="240449"/>
    <lineage>
        <taxon>Eukaryota</taxon>
        <taxon>Viridiplantae</taxon>
        <taxon>Streptophyta</taxon>
        <taxon>Embryophyta</taxon>
        <taxon>Tracheophyta</taxon>
        <taxon>Spermatophyta</taxon>
        <taxon>Magnoliopsida</taxon>
        <taxon>Liliopsida</taxon>
        <taxon>Poales</taxon>
        <taxon>Poaceae</taxon>
        <taxon>PACMAD clade</taxon>
        <taxon>Panicoideae</taxon>
        <taxon>Panicodae</taxon>
        <taxon>Paniceae</taxon>
        <taxon>Melinidinae</taxon>
        <taxon>Urochloa</taxon>
    </lineage>
</organism>
<dbReference type="InterPro" id="IPR036047">
    <property type="entry name" value="F-box-like_dom_sf"/>
</dbReference>
<dbReference type="PANTHER" id="PTHR32133">
    <property type="entry name" value="OS07G0120400 PROTEIN"/>
    <property type="match status" value="1"/>
</dbReference>
<dbReference type="Proteomes" id="UP001497457">
    <property type="component" value="Chromosome 1b"/>
</dbReference>
<protein>
    <recommendedName>
        <fullName evidence="2">F-box domain-containing protein</fullName>
    </recommendedName>
</protein>
<feature type="region of interest" description="Disordered" evidence="1">
    <location>
        <begin position="1"/>
        <end position="23"/>
    </location>
</feature>
<proteinExistence type="predicted"/>
<evidence type="ECO:0000313" key="4">
    <source>
        <dbReference type="Proteomes" id="UP001497457"/>
    </source>
</evidence>
<feature type="compositionally biased region" description="Gly residues" evidence="1">
    <location>
        <begin position="1"/>
        <end position="14"/>
    </location>
</feature>